<proteinExistence type="predicted"/>
<protein>
    <submittedName>
        <fullName evidence="2">Uncharacterized protein</fullName>
    </submittedName>
</protein>
<accession>A0A6A4VYW6</accession>
<dbReference type="AlphaFoldDB" id="A0A6A4VYW6"/>
<feature type="region of interest" description="Disordered" evidence="1">
    <location>
        <begin position="39"/>
        <end position="95"/>
    </location>
</feature>
<sequence>MLPRTRPRERPAGGLLSRRRNCPVVLCRQEDHAAGRQCANQWAAEGASARVSSDPQRQPTPGGDFDWTSPPPGRPRAAGLEYPGMDYRAPQLDSPGRTARCRIELYRAGRAQSGPVQFRTGLSRARPTELRGELIDAPR</sequence>
<gene>
    <name evidence="2" type="ORF">FJT64_007328</name>
</gene>
<evidence type="ECO:0000256" key="1">
    <source>
        <dbReference type="SAM" id="MobiDB-lite"/>
    </source>
</evidence>
<feature type="compositionally biased region" description="Basic and acidic residues" evidence="1">
    <location>
        <begin position="126"/>
        <end position="139"/>
    </location>
</feature>
<feature type="region of interest" description="Disordered" evidence="1">
    <location>
        <begin position="114"/>
        <end position="139"/>
    </location>
</feature>
<feature type="compositionally biased region" description="Polar residues" evidence="1">
    <location>
        <begin position="50"/>
        <end position="59"/>
    </location>
</feature>
<keyword evidence="3" id="KW-1185">Reference proteome</keyword>
<comment type="caution">
    <text evidence="2">The sequence shown here is derived from an EMBL/GenBank/DDBJ whole genome shotgun (WGS) entry which is preliminary data.</text>
</comment>
<name>A0A6A4VYW6_AMPAM</name>
<dbReference type="EMBL" id="VIIS01001637">
    <property type="protein sequence ID" value="KAF0295078.1"/>
    <property type="molecule type" value="Genomic_DNA"/>
</dbReference>
<organism evidence="2 3">
    <name type="scientific">Amphibalanus amphitrite</name>
    <name type="common">Striped barnacle</name>
    <name type="synonym">Balanus amphitrite</name>
    <dbReference type="NCBI Taxonomy" id="1232801"/>
    <lineage>
        <taxon>Eukaryota</taxon>
        <taxon>Metazoa</taxon>
        <taxon>Ecdysozoa</taxon>
        <taxon>Arthropoda</taxon>
        <taxon>Crustacea</taxon>
        <taxon>Multicrustacea</taxon>
        <taxon>Cirripedia</taxon>
        <taxon>Thoracica</taxon>
        <taxon>Thoracicalcarea</taxon>
        <taxon>Balanomorpha</taxon>
        <taxon>Balanoidea</taxon>
        <taxon>Balanidae</taxon>
        <taxon>Amphibalaninae</taxon>
        <taxon>Amphibalanus</taxon>
    </lineage>
</organism>
<evidence type="ECO:0000313" key="3">
    <source>
        <dbReference type="Proteomes" id="UP000440578"/>
    </source>
</evidence>
<evidence type="ECO:0000313" key="2">
    <source>
        <dbReference type="EMBL" id="KAF0295078.1"/>
    </source>
</evidence>
<dbReference type="Proteomes" id="UP000440578">
    <property type="component" value="Unassembled WGS sequence"/>
</dbReference>
<reference evidence="2 3" key="1">
    <citation type="submission" date="2019-07" db="EMBL/GenBank/DDBJ databases">
        <title>Draft genome assembly of a fouling barnacle, Amphibalanus amphitrite (Darwin, 1854): The first reference genome for Thecostraca.</title>
        <authorList>
            <person name="Kim W."/>
        </authorList>
    </citation>
    <scope>NUCLEOTIDE SEQUENCE [LARGE SCALE GENOMIC DNA]</scope>
    <source>
        <strain evidence="2">SNU_AA5</strain>
        <tissue evidence="2">Soma without cirri and trophi</tissue>
    </source>
</reference>